<dbReference type="OrthoDB" id="8062037at2759"/>
<dbReference type="InterPro" id="IPR001841">
    <property type="entry name" value="Znf_RING"/>
</dbReference>
<dbReference type="SMART" id="SM00184">
    <property type="entry name" value="RING"/>
    <property type="match status" value="1"/>
</dbReference>
<reference evidence="4" key="2">
    <citation type="journal article" date="2007" name="Science">
        <title>Draft genome sequence of the sexually transmitted pathogen Trichomonas vaginalis.</title>
        <authorList>
            <person name="Carlton J.M."/>
            <person name="Hirt R.P."/>
            <person name="Silva J.C."/>
            <person name="Delcher A.L."/>
            <person name="Schatz M."/>
            <person name="Zhao Q."/>
            <person name="Wortman J.R."/>
            <person name="Bidwell S.L."/>
            <person name="Alsmark U.C.M."/>
            <person name="Besteiro S."/>
            <person name="Sicheritz-Ponten T."/>
            <person name="Noel C.J."/>
            <person name="Dacks J.B."/>
            <person name="Foster P.G."/>
            <person name="Simillion C."/>
            <person name="Van de Peer Y."/>
            <person name="Miranda-Saavedra D."/>
            <person name="Barton G.J."/>
            <person name="Westrop G.D."/>
            <person name="Mueller S."/>
            <person name="Dessi D."/>
            <person name="Fiori P.L."/>
            <person name="Ren Q."/>
            <person name="Paulsen I."/>
            <person name="Zhang H."/>
            <person name="Bastida-Corcuera F.D."/>
            <person name="Simoes-Barbosa A."/>
            <person name="Brown M.T."/>
            <person name="Hayes R.D."/>
            <person name="Mukherjee M."/>
            <person name="Okumura C.Y."/>
            <person name="Schneider R."/>
            <person name="Smith A.J."/>
            <person name="Vanacova S."/>
            <person name="Villalvazo M."/>
            <person name="Haas B.J."/>
            <person name="Pertea M."/>
            <person name="Feldblyum T.V."/>
            <person name="Utterback T.R."/>
            <person name="Shu C.L."/>
            <person name="Osoegawa K."/>
            <person name="de Jong P.J."/>
            <person name="Hrdy I."/>
            <person name="Horvathova L."/>
            <person name="Zubacova Z."/>
            <person name="Dolezal P."/>
            <person name="Malik S.B."/>
            <person name="Logsdon J.M. Jr."/>
            <person name="Henze K."/>
            <person name="Gupta A."/>
            <person name="Wang C.C."/>
            <person name="Dunne R.L."/>
            <person name="Upcroft J.A."/>
            <person name="Upcroft P."/>
            <person name="White O."/>
            <person name="Salzberg S.L."/>
            <person name="Tang P."/>
            <person name="Chiu C.-H."/>
            <person name="Lee Y.-S."/>
            <person name="Embley T.M."/>
            <person name="Coombs G.H."/>
            <person name="Mottram J.C."/>
            <person name="Tachezy J."/>
            <person name="Fraser-Liggett C.M."/>
            <person name="Johnson P.J."/>
        </authorList>
    </citation>
    <scope>NUCLEOTIDE SEQUENCE [LARGE SCALE GENOMIC DNA]</scope>
    <source>
        <strain evidence="4">G3</strain>
    </source>
</reference>
<keyword evidence="1" id="KW-0479">Metal-binding</keyword>
<evidence type="ECO:0000313" key="4">
    <source>
        <dbReference type="EMBL" id="EAX86376.1"/>
    </source>
</evidence>
<evidence type="ECO:0000256" key="2">
    <source>
        <dbReference type="SAM" id="MobiDB-lite"/>
    </source>
</evidence>
<dbReference type="SUPFAM" id="SSF57850">
    <property type="entry name" value="RING/U-box"/>
    <property type="match status" value="1"/>
</dbReference>
<dbReference type="PROSITE" id="PS50089">
    <property type="entry name" value="ZF_RING_2"/>
    <property type="match status" value="1"/>
</dbReference>
<keyword evidence="1" id="KW-0863">Zinc-finger</keyword>
<dbReference type="Proteomes" id="UP000001542">
    <property type="component" value="Unassembled WGS sequence"/>
</dbReference>
<dbReference type="Pfam" id="PF13639">
    <property type="entry name" value="zf-RING_2"/>
    <property type="match status" value="1"/>
</dbReference>
<feature type="domain" description="RING-type" evidence="3">
    <location>
        <begin position="208"/>
        <end position="249"/>
    </location>
</feature>
<evidence type="ECO:0000256" key="1">
    <source>
        <dbReference type="PROSITE-ProRule" id="PRU00175"/>
    </source>
</evidence>
<organism evidence="4 5">
    <name type="scientific">Trichomonas vaginalis (strain ATCC PRA-98 / G3)</name>
    <dbReference type="NCBI Taxonomy" id="412133"/>
    <lineage>
        <taxon>Eukaryota</taxon>
        <taxon>Metamonada</taxon>
        <taxon>Parabasalia</taxon>
        <taxon>Trichomonadida</taxon>
        <taxon>Trichomonadidae</taxon>
        <taxon>Trichomonas</taxon>
    </lineage>
</organism>
<dbReference type="EMBL" id="DS114665">
    <property type="protein sequence ID" value="EAX86376.1"/>
    <property type="molecule type" value="Genomic_DNA"/>
</dbReference>
<feature type="region of interest" description="Disordered" evidence="2">
    <location>
        <begin position="39"/>
        <end position="79"/>
    </location>
</feature>
<evidence type="ECO:0000259" key="3">
    <source>
        <dbReference type="PROSITE" id="PS50089"/>
    </source>
</evidence>
<keyword evidence="5" id="KW-1185">Reference proteome</keyword>
<protein>
    <recommendedName>
        <fullName evidence="3">RING-type domain-containing protein</fullName>
    </recommendedName>
</protein>
<dbReference type="InParanoid" id="A2G8Y5"/>
<reference evidence="4" key="1">
    <citation type="submission" date="2006-10" db="EMBL/GenBank/DDBJ databases">
        <authorList>
            <person name="Amadeo P."/>
            <person name="Zhao Q."/>
            <person name="Wortman J."/>
            <person name="Fraser-Liggett C."/>
            <person name="Carlton J."/>
        </authorList>
    </citation>
    <scope>NUCLEOTIDE SEQUENCE</scope>
    <source>
        <strain evidence="4">G3</strain>
    </source>
</reference>
<evidence type="ECO:0000313" key="5">
    <source>
        <dbReference type="Proteomes" id="UP000001542"/>
    </source>
</evidence>
<dbReference type="RefSeq" id="XP_001299306.1">
    <property type="nucleotide sequence ID" value="XM_001299305.1"/>
</dbReference>
<feature type="region of interest" description="Disordered" evidence="2">
    <location>
        <begin position="1"/>
        <end position="27"/>
    </location>
</feature>
<dbReference type="Gene3D" id="3.30.40.10">
    <property type="entry name" value="Zinc/RING finger domain, C3HC4 (zinc finger)"/>
    <property type="match status" value="1"/>
</dbReference>
<dbReference type="AlphaFoldDB" id="A2G8Y5"/>
<dbReference type="VEuPathDB" id="TrichDB:TVAG_097240"/>
<dbReference type="KEGG" id="tva:4744027"/>
<name>A2G8Y5_TRIV3</name>
<keyword evidence="1" id="KW-0862">Zinc</keyword>
<dbReference type="CDD" id="cd16481">
    <property type="entry name" value="RING-H2_TTC3"/>
    <property type="match status" value="1"/>
</dbReference>
<dbReference type="InterPro" id="IPR013083">
    <property type="entry name" value="Znf_RING/FYVE/PHD"/>
</dbReference>
<gene>
    <name evidence="4" type="ORF">TVAG_097240</name>
</gene>
<dbReference type="VEuPathDB" id="TrichDB:TVAGG3_0549860"/>
<sequence length="252" mass="28559">MKNRKIKERPPWDDGTEQQSLRRPPLNPVWAAEVVAIPPRGNAPRINPDDLPPYQDPMGEKLPQKPKGKRYTVSGREIPEDDPNMIWQCPYCGAEWYADDPGRCPKCHTDLYAPRPTYGLMHPLIAAMQMIDEGYDPRTGEIDEVMDRLMKEQIEAVGGHRPDPPKRKVTSNVRRLLFIEPGNEPKRRDPAATYLDLIDIPAGSRAKCDICHMALKPTQRVAKLKCGHQVHSNCISQHFKTSSNCPVCNQPL</sequence>
<dbReference type="GO" id="GO:0008270">
    <property type="term" value="F:zinc ion binding"/>
    <property type="evidence" value="ECO:0007669"/>
    <property type="project" value="UniProtKB-KW"/>
</dbReference>
<accession>A2G8Y5</accession>
<proteinExistence type="predicted"/>